<feature type="signal peptide" evidence="1">
    <location>
        <begin position="1"/>
        <end position="26"/>
    </location>
</feature>
<feature type="chain" id="PRO_5011465907" description="Nickel/cobalt transporter regulator" evidence="1">
    <location>
        <begin position="27"/>
        <end position="102"/>
    </location>
</feature>
<proteinExistence type="predicted"/>
<accession>A0A1G5D6Y2</accession>
<dbReference type="Proteomes" id="UP000199502">
    <property type="component" value="Unassembled WGS sequence"/>
</dbReference>
<protein>
    <recommendedName>
        <fullName evidence="4">Nickel/cobalt transporter regulator</fullName>
    </recommendedName>
</protein>
<keyword evidence="3" id="KW-1185">Reference proteome</keyword>
<evidence type="ECO:0000256" key="1">
    <source>
        <dbReference type="SAM" id="SignalP"/>
    </source>
</evidence>
<sequence>MPLLKITAACLVAVSLLSAVRFNDTAALSDEAMILPQVPGKFSVGDRVAPDDVHLILQPGRYGLGPQLSGSHYGIVSGQLIRFDPATYQVQSILRRQVQLLD</sequence>
<dbReference type="RefSeq" id="WP_090740297.1">
    <property type="nucleotide sequence ID" value="NZ_FMVT01000002.1"/>
</dbReference>
<dbReference type="EMBL" id="FMVT01000002">
    <property type="protein sequence ID" value="SCY10435.1"/>
    <property type="molecule type" value="Genomic_DNA"/>
</dbReference>
<evidence type="ECO:0000313" key="3">
    <source>
        <dbReference type="Proteomes" id="UP000199502"/>
    </source>
</evidence>
<evidence type="ECO:0000313" key="2">
    <source>
        <dbReference type="EMBL" id="SCY10435.1"/>
    </source>
</evidence>
<reference evidence="2 3" key="1">
    <citation type="submission" date="2016-10" db="EMBL/GenBank/DDBJ databases">
        <authorList>
            <person name="de Groot N.N."/>
        </authorList>
    </citation>
    <scope>NUCLEOTIDE SEQUENCE [LARGE SCALE GENOMIC DNA]</scope>
    <source>
        <strain evidence="2 3">CGMCC 1.8925</strain>
    </source>
</reference>
<evidence type="ECO:0008006" key="4">
    <source>
        <dbReference type="Google" id="ProtNLM"/>
    </source>
</evidence>
<gene>
    <name evidence="2" type="ORF">SAMN05660710_00691</name>
</gene>
<organism evidence="2 3">
    <name type="scientific">Paracoccus tibetensis</name>
    <dbReference type="NCBI Taxonomy" id="336292"/>
    <lineage>
        <taxon>Bacteria</taxon>
        <taxon>Pseudomonadati</taxon>
        <taxon>Pseudomonadota</taxon>
        <taxon>Alphaproteobacteria</taxon>
        <taxon>Rhodobacterales</taxon>
        <taxon>Paracoccaceae</taxon>
        <taxon>Paracoccus</taxon>
    </lineage>
</organism>
<dbReference type="AlphaFoldDB" id="A0A1G5D6Y2"/>
<keyword evidence="1" id="KW-0732">Signal</keyword>
<name>A0A1G5D6Y2_9RHOB</name>
<dbReference type="OrthoDB" id="7779104at2"/>
<dbReference type="STRING" id="336292.SAMN05660710_00691"/>